<reference evidence="1 2" key="1">
    <citation type="journal article" date="2018" name="Biotechnol. Biofuels">
        <title>Integrative visual omics of the white-rot fungus Polyporus brumalis exposes the biotechnological potential of its oxidative enzymes for delignifying raw plant biomass.</title>
        <authorList>
            <person name="Miyauchi S."/>
            <person name="Rancon A."/>
            <person name="Drula E."/>
            <person name="Hage H."/>
            <person name="Chaduli D."/>
            <person name="Favel A."/>
            <person name="Grisel S."/>
            <person name="Henrissat B."/>
            <person name="Herpoel-Gimbert I."/>
            <person name="Ruiz-Duenas F.J."/>
            <person name="Chevret D."/>
            <person name="Hainaut M."/>
            <person name="Lin J."/>
            <person name="Wang M."/>
            <person name="Pangilinan J."/>
            <person name="Lipzen A."/>
            <person name="Lesage-Meessen L."/>
            <person name="Navarro D."/>
            <person name="Riley R."/>
            <person name="Grigoriev I.V."/>
            <person name="Zhou S."/>
            <person name="Raouche S."/>
            <person name="Rosso M.N."/>
        </authorList>
    </citation>
    <scope>NUCLEOTIDE SEQUENCE [LARGE SCALE GENOMIC DNA]</scope>
    <source>
        <strain evidence="1 2">BRFM 1820</strain>
    </source>
</reference>
<proteinExistence type="predicted"/>
<sequence>MSLPVVEVICAPATEAFRANPRSLPLVAPTFDILKKVDGQIRSYYGLQHEDNSLAYTLVAWESLGHHHELMMDEVTYPPLVDAIQKVIDPFKLKMFHCAFTSEPYRALEAPVTELATFTLNAGQSKDALEGLVDDLSKALNAAPRESGVVSSAWGPTIEFENIVALFIGWTSLEAHLNFVGTDQTTANLVNNLRNISTIDVVHIQLSCYP</sequence>
<protein>
    <recommendedName>
        <fullName evidence="3">ABM domain-containing protein</fullName>
    </recommendedName>
</protein>
<evidence type="ECO:0000313" key="1">
    <source>
        <dbReference type="EMBL" id="RDX52724.1"/>
    </source>
</evidence>
<dbReference type="Gene3D" id="3.30.70.100">
    <property type="match status" value="2"/>
</dbReference>
<keyword evidence="2" id="KW-1185">Reference proteome</keyword>
<evidence type="ECO:0000313" key="2">
    <source>
        <dbReference type="Proteomes" id="UP000256964"/>
    </source>
</evidence>
<evidence type="ECO:0008006" key="3">
    <source>
        <dbReference type="Google" id="ProtNLM"/>
    </source>
</evidence>
<dbReference type="OrthoDB" id="3830579at2759"/>
<organism evidence="1 2">
    <name type="scientific">Lentinus brumalis</name>
    <dbReference type="NCBI Taxonomy" id="2498619"/>
    <lineage>
        <taxon>Eukaryota</taxon>
        <taxon>Fungi</taxon>
        <taxon>Dikarya</taxon>
        <taxon>Basidiomycota</taxon>
        <taxon>Agaricomycotina</taxon>
        <taxon>Agaricomycetes</taxon>
        <taxon>Polyporales</taxon>
        <taxon>Polyporaceae</taxon>
        <taxon>Lentinus</taxon>
    </lineage>
</organism>
<name>A0A371DJL1_9APHY</name>
<gene>
    <name evidence="1" type="ORF">OH76DRAFT_122051</name>
</gene>
<dbReference type="AlphaFoldDB" id="A0A371DJL1"/>
<dbReference type="Proteomes" id="UP000256964">
    <property type="component" value="Unassembled WGS sequence"/>
</dbReference>
<dbReference type="STRING" id="139420.A0A371DJL1"/>
<dbReference type="EMBL" id="KZ857389">
    <property type="protein sequence ID" value="RDX52724.1"/>
    <property type="molecule type" value="Genomic_DNA"/>
</dbReference>
<accession>A0A371DJL1</accession>